<dbReference type="Gene3D" id="1.10.10.2840">
    <property type="entry name" value="PucR C-terminal helix-turn-helix domain"/>
    <property type="match status" value="1"/>
</dbReference>
<dbReference type="Pfam" id="PF13556">
    <property type="entry name" value="HTH_30"/>
    <property type="match status" value="1"/>
</dbReference>
<dbReference type="PANTHER" id="PTHR33744:SF7">
    <property type="entry name" value="PUCR FAMILY TRANSCRIPTIONAL REGULATOR"/>
    <property type="match status" value="1"/>
</dbReference>
<dbReference type="STRING" id="134849.SAMN05443668_10144"/>
<dbReference type="InterPro" id="IPR042070">
    <property type="entry name" value="PucR_C-HTH_sf"/>
</dbReference>
<feature type="compositionally biased region" description="Basic and acidic residues" evidence="1">
    <location>
        <begin position="276"/>
        <end position="291"/>
    </location>
</feature>
<dbReference type="Proteomes" id="UP000184440">
    <property type="component" value="Unassembled WGS sequence"/>
</dbReference>
<dbReference type="EMBL" id="FRCS01000001">
    <property type="protein sequence ID" value="SHM22363.1"/>
    <property type="molecule type" value="Genomic_DNA"/>
</dbReference>
<dbReference type="PANTHER" id="PTHR33744">
    <property type="entry name" value="CARBOHYDRATE DIACID REGULATOR"/>
    <property type="match status" value="1"/>
</dbReference>
<evidence type="ECO:0000313" key="3">
    <source>
        <dbReference type="EMBL" id="SHM22363.1"/>
    </source>
</evidence>
<proteinExistence type="predicted"/>
<dbReference type="InterPro" id="IPR051448">
    <property type="entry name" value="CdaR-like_regulators"/>
</dbReference>
<dbReference type="InterPro" id="IPR025736">
    <property type="entry name" value="PucR_C-HTH_dom"/>
</dbReference>
<gene>
    <name evidence="3" type="ORF">SAMN05443668_10144</name>
</gene>
<keyword evidence="4" id="KW-1185">Reference proteome</keyword>
<dbReference type="RefSeq" id="WP_073250110.1">
    <property type="nucleotide sequence ID" value="NZ_FRCS01000001.1"/>
</dbReference>
<feature type="region of interest" description="Disordered" evidence="1">
    <location>
        <begin position="66"/>
        <end position="126"/>
    </location>
</feature>
<protein>
    <submittedName>
        <fullName evidence="3">PucR C-terminal helix-turn-helix domain-containing protein</fullName>
    </submittedName>
</protein>
<feature type="region of interest" description="Disordered" evidence="1">
    <location>
        <begin position="276"/>
        <end position="372"/>
    </location>
</feature>
<evidence type="ECO:0000256" key="1">
    <source>
        <dbReference type="SAM" id="MobiDB-lite"/>
    </source>
</evidence>
<evidence type="ECO:0000313" key="4">
    <source>
        <dbReference type="Proteomes" id="UP000184440"/>
    </source>
</evidence>
<feature type="compositionally biased region" description="Low complexity" evidence="1">
    <location>
        <begin position="305"/>
        <end position="330"/>
    </location>
</feature>
<accession>A0A1M7H1V2</accession>
<feature type="compositionally biased region" description="Low complexity" evidence="1">
    <location>
        <begin position="340"/>
        <end position="356"/>
    </location>
</feature>
<feature type="compositionally biased region" description="Polar residues" evidence="1">
    <location>
        <begin position="292"/>
        <end position="304"/>
    </location>
</feature>
<reference evidence="3 4" key="1">
    <citation type="submission" date="2016-11" db="EMBL/GenBank/DDBJ databases">
        <authorList>
            <person name="Jaros S."/>
            <person name="Januszkiewicz K."/>
            <person name="Wedrychowicz H."/>
        </authorList>
    </citation>
    <scope>NUCLEOTIDE SEQUENCE [LARGE SCALE GENOMIC DNA]</scope>
    <source>
        <strain evidence="3 4">DSM 46144</strain>
    </source>
</reference>
<evidence type="ECO:0000259" key="2">
    <source>
        <dbReference type="Pfam" id="PF13556"/>
    </source>
</evidence>
<organism evidence="3 4">
    <name type="scientific">Cryptosporangium aurantiacum</name>
    <dbReference type="NCBI Taxonomy" id="134849"/>
    <lineage>
        <taxon>Bacteria</taxon>
        <taxon>Bacillati</taxon>
        <taxon>Actinomycetota</taxon>
        <taxon>Actinomycetes</taxon>
        <taxon>Cryptosporangiales</taxon>
        <taxon>Cryptosporangiaceae</taxon>
        <taxon>Cryptosporangium</taxon>
    </lineage>
</organism>
<sequence>MKGLLLRLSALDADAEAAVRVIAYFDALVEHRATVAALVRATAGLAECACGLELPDGRVLRFDAEGERLPGSTPAPGAAQASDGRRAPGEPPAPDPHPTTDAHPAPARYPATDGRPVTDGGPVTGRDVASAEVDLGPGRLWLERPGGPAPLDELVLERASIAARILMVRPHRASTPDLADPALVELVLSGRETAADRTRALRLLGLEPHVPVRVLAVADDRGRNPGAEAVALVARGRPVRSVRVAVIGGVAAVLLQRRDGTGSPADDLRAALRDRAAEHRATEHRAADSRRFSPTASGASSATVPANAPGPRATGPAGPHAATSPAAARGVTSPAGPHDATGPAGPRNPAGPRGTANAAGPRGATGSASAGIRRGSVASGIRVGVGGNVDGLDAETSWAQARLALRFATTAGGPTGDPGDAVVDHDALGPLALLAEIPTARLRDQPDVRALDALARTDSGALDVAALEAFCRTGSLRQAAAALYLHHSSVAARLAHVEDALGWHLDEPGDRFRAQLALWARKLATAE</sequence>
<dbReference type="AlphaFoldDB" id="A0A1M7H1V2"/>
<name>A0A1M7H1V2_9ACTN</name>
<feature type="domain" description="PucR C-terminal helix-turn-helix" evidence="2">
    <location>
        <begin position="465"/>
        <end position="519"/>
    </location>
</feature>